<sequence length="66" mass="8151">MEKIYTKLKNMSQVKEVIKEMLVFLDKTDNKLMKISYYNKLQKLYFEDEEYEKAYECQKKIQNILD</sequence>
<reference evidence="1" key="1">
    <citation type="submission" date="2019-08" db="EMBL/GenBank/DDBJ databases">
        <authorList>
            <person name="Kucharzyk K."/>
            <person name="Murdoch R.W."/>
            <person name="Higgins S."/>
            <person name="Loffler F."/>
        </authorList>
    </citation>
    <scope>NUCLEOTIDE SEQUENCE</scope>
</reference>
<proteinExistence type="predicted"/>
<name>A0A645BSH0_9ZZZZ</name>
<evidence type="ECO:0000313" key="1">
    <source>
        <dbReference type="EMBL" id="MPM67551.1"/>
    </source>
</evidence>
<comment type="caution">
    <text evidence="1">The sequence shown here is derived from an EMBL/GenBank/DDBJ whole genome shotgun (WGS) entry which is preliminary data.</text>
</comment>
<gene>
    <name evidence="1" type="ORF">SDC9_114474</name>
</gene>
<protein>
    <submittedName>
        <fullName evidence="1">Uncharacterized protein</fullName>
    </submittedName>
</protein>
<dbReference type="AlphaFoldDB" id="A0A645BSH0"/>
<organism evidence="1">
    <name type="scientific">bioreactor metagenome</name>
    <dbReference type="NCBI Taxonomy" id="1076179"/>
    <lineage>
        <taxon>unclassified sequences</taxon>
        <taxon>metagenomes</taxon>
        <taxon>ecological metagenomes</taxon>
    </lineage>
</organism>
<accession>A0A645BSH0</accession>
<dbReference type="EMBL" id="VSSQ01021754">
    <property type="protein sequence ID" value="MPM67551.1"/>
    <property type="molecule type" value="Genomic_DNA"/>
</dbReference>